<accession>A0A6J5LH30</accession>
<reference evidence="1" key="1">
    <citation type="submission" date="2020-04" db="EMBL/GenBank/DDBJ databases">
        <authorList>
            <person name="Chiriac C."/>
            <person name="Salcher M."/>
            <person name="Ghai R."/>
            <person name="Kavagutti S V."/>
        </authorList>
    </citation>
    <scope>NUCLEOTIDE SEQUENCE</scope>
</reference>
<organism evidence="1">
    <name type="scientific">uncultured Caudovirales phage</name>
    <dbReference type="NCBI Taxonomy" id="2100421"/>
    <lineage>
        <taxon>Viruses</taxon>
        <taxon>Duplodnaviria</taxon>
        <taxon>Heunggongvirae</taxon>
        <taxon>Uroviricota</taxon>
        <taxon>Caudoviricetes</taxon>
        <taxon>Peduoviridae</taxon>
        <taxon>Maltschvirus</taxon>
        <taxon>Maltschvirus maltsch</taxon>
    </lineage>
</organism>
<evidence type="ECO:0000313" key="1">
    <source>
        <dbReference type="EMBL" id="CAB4133491.1"/>
    </source>
</evidence>
<name>A0A6J5LH30_9CAUD</name>
<gene>
    <name evidence="1" type="ORF">UFOVP257_219</name>
</gene>
<protein>
    <submittedName>
        <fullName evidence="1">Uncharacterized protein</fullName>
    </submittedName>
</protein>
<proteinExistence type="predicted"/>
<sequence length="541" mass="63190">MRHFDFIINEGYPEAQKEFAVASGDPATATQLITQFRTLVSKNQVQGNERNIDWWRKQGWQPFSKFVSQKSQEPTKTQVKRQKVAGRSITIMENDQWLVVIPLDKEASCFHGKNSDWCTTKQFQPYFENYFYNRGVTLVYCLQKQTGGMWAIAAHRKLEGKWEIFDQQDRSITDGEFTKQTGLDVKSIVDVALGDVHQPEVEKSRVGYTNSIDKTQDLMSQYRYSGHANGRSPEIEKELLYNKDPELCYDYMLWYATAAGQNRATPYSIDSSDFPEAIAVAGIQHDVGAVSVFKNPTERMQMAVIQEDPFNIRILQNPTPRVQFAAVNSDLGAAQYIKNPDPELFTKFPELNKLLRFMPDDEYMKFLPRVHDLIQEAMDEILYDWESRDDYFREWQGEQARQLGYLLNDDGTPFEGDIADLEDGEYENMEIDWDRVHEDDDLNNYIEYSDDARYFYRDTKKVLDNITPANIREWTNEYIDEGYGDLEAPEVNQLERVLAWKFKEQDVESMGNLIDEKLYVHQNVERFGTGKYVYKVEWVRN</sequence>
<dbReference type="EMBL" id="LR796274">
    <property type="protein sequence ID" value="CAB4133491.1"/>
    <property type="molecule type" value="Genomic_DNA"/>
</dbReference>